<feature type="region of interest" description="Disordered" evidence="3">
    <location>
        <begin position="163"/>
        <end position="259"/>
    </location>
</feature>
<reference evidence="6" key="1">
    <citation type="submission" date="2012-01" db="EMBL/GenBank/DDBJ databases">
        <title>The Genome Sequence of Oreochromis niloticus (Nile Tilapia).</title>
        <authorList>
            <consortium name="Broad Institute Genome Assembly Team"/>
            <consortium name="Broad Institute Sequencing Platform"/>
            <person name="Di Palma F."/>
            <person name="Johnson J."/>
            <person name="Lander E.S."/>
            <person name="Lindblad-Toh K."/>
        </authorList>
    </citation>
    <scope>NUCLEOTIDE SEQUENCE [LARGE SCALE GENOMIC DNA]</scope>
</reference>
<evidence type="ECO:0000313" key="5">
    <source>
        <dbReference type="Ensembl" id="ENSONIP00000050568.1"/>
    </source>
</evidence>
<feature type="domain" description="SH2" evidence="4">
    <location>
        <begin position="315"/>
        <end position="423"/>
    </location>
</feature>
<dbReference type="PANTHER" id="PTHR14098:SF1">
    <property type="entry name" value="LYMPHOCYTE CYTOSOLIC PROTEIN 2"/>
    <property type="match status" value="1"/>
</dbReference>
<evidence type="ECO:0000256" key="3">
    <source>
        <dbReference type="SAM" id="MobiDB-lite"/>
    </source>
</evidence>
<dbReference type="Ensembl" id="ENSONIT00000082280.1">
    <property type="protein sequence ID" value="ENSONIP00000050568.1"/>
    <property type="gene ID" value="ENSONIG00000017617.2"/>
</dbReference>
<dbReference type="PRINTS" id="PR00401">
    <property type="entry name" value="SH2DOMAIN"/>
</dbReference>
<reference evidence="5" key="2">
    <citation type="submission" date="2025-08" db="UniProtKB">
        <authorList>
            <consortium name="Ensembl"/>
        </authorList>
    </citation>
    <scope>IDENTIFICATION</scope>
</reference>
<dbReference type="SMART" id="SM00252">
    <property type="entry name" value="SH2"/>
    <property type="match status" value="1"/>
</dbReference>
<accession>A0A669CV14</accession>
<keyword evidence="6" id="KW-1185">Reference proteome</keyword>
<dbReference type="PROSITE" id="PS50001">
    <property type="entry name" value="SH2"/>
    <property type="match status" value="1"/>
</dbReference>
<gene>
    <name evidence="5" type="primary">lcp2b</name>
</gene>
<dbReference type="Proteomes" id="UP000005207">
    <property type="component" value="Linkage group LG2"/>
</dbReference>
<dbReference type="SUPFAM" id="SSF47769">
    <property type="entry name" value="SAM/Pointed domain"/>
    <property type="match status" value="1"/>
</dbReference>
<dbReference type="InterPro" id="IPR051751">
    <property type="entry name" value="Immunoreceptor_sig_adapters"/>
</dbReference>
<evidence type="ECO:0000259" key="4">
    <source>
        <dbReference type="PROSITE" id="PS50001"/>
    </source>
</evidence>
<feature type="compositionally biased region" description="Pro residues" evidence="3">
    <location>
        <begin position="184"/>
        <end position="196"/>
    </location>
</feature>
<proteinExistence type="predicted"/>
<dbReference type="InterPro" id="IPR036860">
    <property type="entry name" value="SH2_dom_sf"/>
</dbReference>
<evidence type="ECO:0000256" key="1">
    <source>
        <dbReference type="ARBA" id="ARBA00022999"/>
    </source>
</evidence>
<organism evidence="5 6">
    <name type="scientific">Oreochromis niloticus</name>
    <name type="common">Nile tilapia</name>
    <name type="synonym">Tilapia nilotica</name>
    <dbReference type="NCBI Taxonomy" id="8128"/>
    <lineage>
        <taxon>Eukaryota</taxon>
        <taxon>Metazoa</taxon>
        <taxon>Chordata</taxon>
        <taxon>Craniata</taxon>
        <taxon>Vertebrata</taxon>
        <taxon>Euteleostomi</taxon>
        <taxon>Actinopterygii</taxon>
        <taxon>Neopterygii</taxon>
        <taxon>Teleostei</taxon>
        <taxon>Neoteleostei</taxon>
        <taxon>Acanthomorphata</taxon>
        <taxon>Ovalentaria</taxon>
        <taxon>Cichlomorphae</taxon>
        <taxon>Cichliformes</taxon>
        <taxon>Cichlidae</taxon>
        <taxon>African cichlids</taxon>
        <taxon>Pseudocrenilabrinae</taxon>
        <taxon>Oreochromini</taxon>
        <taxon>Oreochromis</taxon>
    </lineage>
</organism>
<name>A0A669CV14_ORENI</name>
<dbReference type="GO" id="GO:0005737">
    <property type="term" value="C:cytoplasm"/>
    <property type="evidence" value="ECO:0007669"/>
    <property type="project" value="UniProtKB-ARBA"/>
</dbReference>
<dbReference type="PANTHER" id="PTHR14098">
    <property type="entry name" value="SH2 DOMAIN CONTAINING PROTEIN"/>
    <property type="match status" value="1"/>
</dbReference>
<dbReference type="OMA" id="DDSYICA"/>
<reference evidence="5" key="3">
    <citation type="submission" date="2025-09" db="UniProtKB">
        <authorList>
            <consortium name="Ensembl"/>
        </authorList>
    </citation>
    <scope>IDENTIFICATION</scope>
</reference>
<dbReference type="InParanoid" id="A0A669CV14"/>
<dbReference type="AlphaFoldDB" id="A0A669CV14"/>
<keyword evidence="1 2" id="KW-0727">SH2 domain</keyword>
<dbReference type="GeneTree" id="ENSGT00940000156835"/>
<dbReference type="SUPFAM" id="SSF55550">
    <property type="entry name" value="SH2 domain"/>
    <property type="match status" value="1"/>
</dbReference>
<dbReference type="Pfam" id="PF00017">
    <property type="entry name" value="SH2"/>
    <property type="match status" value="1"/>
</dbReference>
<dbReference type="GO" id="GO:0035556">
    <property type="term" value="P:intracellular signal transduction"/>
    <property type="evidence" value="ECO:0007669"/>
    <property type="project" value="TreeGrafter"/>
</dbReference>
<protein>
    <submittedName>
        <fullName evidence="5">Lymphocyte cytosolic protein 2b</fullName>
    </submittedName>
</protein>
<dbReference type="InterPro" id="IPR000980">
    <property type="entry name" value="SH2"/>
</dbReference>
<dbReference type="InterPro" id="IPR013761">
    <property type="entry name" value="SAM/pointed_sf"/>
</dbReference>
<sequence>MNFSNIPSKAEVMGWNPQTLADYMRKLKLSGCDRVVTKSSIDGAQFMNMTECDLQMFPCLFVPIITKIKTEINKEEHKKASSHKSKPLKYPKQDKGQFNCVCNIVLPSFVRLDSPLFTIYFTTVFVQEEDVWESDEFDNESDDPIYEGPEHEAENYNCSVVEQQPGQDKTSEAKYKQPAAGDPAKPPRPPRGPKPPDCQREPLPDPALSQRTSKPPLPSTPRGDHILQRPLKPAVPASVHIDRSKKPGSSQKDIPKIKGSAVKDTISKFHHPKVPVPTDVSNRPSKLIPEPSIVTQSTEEYNSTPRLKKGLDSSWYGGKLTRHQAEAALREVNKDGAFVVRDSSKASVEHPFTLMLLYQDKVYNIKIRHQGNGYTLGSGLKNTKSFPGVKELITHHTHTPLQLIDATDQSHEEHPQSCLLHPTGH</sequence>
<evidence type="ECO:0000313" key="6">
    <source>
        <dbReference type="Proteomes" id="UP000005207"/>
    </source>
</evidence>
<dbReference type="GO" id="GO:0007169">
    <property type="term" value="P:cell surface receptor protein tyrosine kinase signaling pathway"/>
    <property type="evidence" value="ECO:0007669"/>
    <property type="project" value="TreeGrafter"/>
</dbReference>
<dbReference type="FunFam" id="3.30.505.10:FF:000016">
    <property type="entry name" value="B-cell linker protein isoform 2"/>
    <property type="match status" value="1"/>
</dbReference>
<dbReference type="Gene3D" id="3.30.505.10">
    <property type="entry name" value="SH2 domain"/>
    <property type="match status" value="1"/>
</dbReference>
<dbReference type="Gene3D" id="1.10.150.50">
    <property type="entry name" value="Transcription Factor, Ets-1"/>
    <property type="match status" value="1"/>
</dbReference>
<evidence type="ECO:0000256" key="2">
    <source>
        <dbReference type="PROSITE-ProRule" id="PRU00191"/>
    </source>
</evidence>